<keyword evidence="3" id="KW-1185">Reference proteome</keyword>
<gene>
    <name evidence="2" type="ORF">EJB05_57900</name>
</gene>
<name>A0A5J9SCB8_9POAL</name>
<protein>
    <submittedName>
        <fullName evidence="2">Uncharacterized protein</fullName>
    </submittedName>
</protein>
<feature type="region of interest" description="Disordered" evidence="1">
    <location>
        <begin position="41"/>
        <end position="76"/>
    </location>
</feature>
<dbReference type="Gramene" id="TVT96884">
    <property type="protein sequence ID" value="TVT96884"/>
    <property type="gene ID" value="EJB05_57900"/>
</dbReference>
<evidence type="ECO:0000313" key="2">
    <source>
        <dbReference type="EMBL" id="TVT96884.1"/>
    </source>
</evidence>
<organism evidence="2 3">
    <name type="scientific">Eragrostis curvula</name>
    <name type="common">weeping love grass</name>
    <dbReference type="NCBI Taxonomy" id="38414"/>
    <lineage>
        <taxon>Eukaryota</taxon>
        <taxon>Viridiplantae</taxon>
        <taxon>Streptophyta</taxon>
        <taxon>Embryophyta</taxon>
        <taxon>Tracheophyta</taxon>
        <taxon>Spermatophyta</taxon>
        <taxon>Magnoliopsida</taxon>
        <taxon>Liliopsida</taxon>
        <taxon>Poales</taxon>
        <taxon>Poaceae</taxon>
        <taxon>PACMAD clade</taxon>
        <taxon>Chloridoideae</taxon>
        <taxon>Eragrostideae</taxon>
        <taxon>Eragrostidinae</taxon>
        <taxon>Eragrostis</taxon>
    </lineage>
</organism>
<feature type="compositionally biased region" description="Low complexity" evidence="1">
    <location>
        <begin position="53"/>
        <end position="62"/>
    </location>
</feature>
<dbReference type="EMBL" id="RWGY01001118">
    <property type="protein sequence ID" value="TVT96884.1"/>
    <property type="molecule type" value="Genomic_DNA"/>
</dbReference>
<sequence length="96" mass="10339">MLPARSPAPISARNKQHPGLSWAPAPRIRQTNSHVIVVLRPLCPRPRRPTPPTHTLSSSSSSPSPPPSAPSAGIRRVGVEWGSIRTRGCANPPYRV</sequence>
<reference evidence="2 3" key="1">
    <citation type="journal article" date="2019" name="Sci. Rep.">
        <title>A high-quality genome of Eragrostis curvula grass provides insights into Poaceae evolution and supports new strategies to enhance forage quality.</title>
        <authorList>
            <person name="Carballo J."/>
            <person name="Santos B.A.C.M."/>
            <person name="Zappacosta D."/>
            <person name="Garbus I."/>
            <person name="Selva J.P."/>
            <person name="Gallo C.A."/>
            <person name="Diaz A."/>
            <person name="Albertini E."/>
            <person name="Caccamo M."/>
            <person name="Echenique V."/>
        </authorList>
    </citation>
    <scope>NUCLEOTIDE SEQUENCE [LARGE SCALE GENOMIC DNA]</scope>
    <source>
        <strain evidence="3">cv. Victoria</strain>
        <tissue evidence="2">Leaf</tissue>
    </source>
</reference>
<evidence type="ECO:0000256" key="1">
    <source>
        <dbReference type="SAM" id="MobiDB-lite"/>
    </source>
</evidence>
<dbReference type="AlphaFoldDB" id="A0A5J9SCB8"/>
<dbReference type="Proteomes" id="UP000324897">
    <property type="component" value="Unassembled WGS sequence"/>
</dbReference>
<proteinExistence type="predicted"/>
<feature type="non-terminal residue" evidence="2">
    <location>
        <position position="1"/>
    </location>
</feature>
<accession>A0A5J9SCB8</accession>
<comment type="caution">
    <text evidence="2">The sequence shown here is derived from an EMBL/GenBank/DDBJ whole genome shotgun (WGS) entry which is preliminary data.</text>
</comment>
<feature type="region of interest" description="Disordered" evidence="1">
    <location>
        <begin position="1"/>
        <end position="27"/>
    </location>
</feature>
<evidence type="ECO:0000313" key="3">
    <source>
        <dbReference type="Proteomes" id="UP000324897"/>
    </source>
</evidence>